<dbReference type="AlphaFoldDB" id="A0A1X6WLD5"/>
<reference evidence="3" key="1">
    <citation type="submission" date="2017-02" db="EMBL/GenBank/DDBJ databases">
        <authorList>
            <person name="Dridi B."/>
        </authorList>
    </citation>
    <scope>NUCLEOTIDE SEQUENCE [LARGE SCALE GENOMIC DNA]</scope>
    <source>
        <strain evidence="3">bH819</strain>
    </source>
</reference>
<name>A0A1X6WLD5_9ENTE</name>
<evidence type="ECO:0000313" key="2">
    <source>
        <dbReference type="EMBL" id="SLM85052.1"/>
    </source>
</evidence>
<organism evidence="2 3">
    <name type="scientific">Vagococcus fluvialis bH819</name>
    <dbReference type="NCBI Taxonomy" id="1255619"/>
    <lineage>
        <taxon>Bacteria</taxon>
        <taxon>Bacillati</taxon>
        <taxon>Bacillota</taxon>
        <taxon>Bacilli</taxon>
        <taxon>Lactobacillales</taxon>
        <taxon>Enterococcaceae</taxon>
        <taxon>Vagococcus</taxon>
    </lineage>
</organism>
<proteinExistence type="predicted"/>
<accession>A0A1X6WLD5</accession>
<dbReference type="Proteomes" id="UP000195918">
    <property type="component" value="Unassembled WGS sequence"/>
</dbReference>
<feature type="chain" id="PRO_5013072639" evidence="1">
    <location>
        <begin position="29"/>
        <end position="130"/>
    </location>
</feature>
<sequence length="130" mass="14165">MKMKKQKLVILSLLSLGILGGMANTALARDVIEIKNFRVTSNGSYTPAAKKYTSSNTVINLQQTGGGKRVDVDNYSTGGKWVGSTTCWTNTRKSFSDNSAPGGRYNLKLSNKKWGQDNFSVTGSWSPDSY</sequence>
<gene>
    <name evidence="2" type="ORF">FM121_03075</name>
</gene>
<keyword evidence="1" id="KW-0732">Signal</keyword>
<evidence type="ECO:0000313" key="3">
    <source>
        <dbReference type="Proteomes" id="UP000195918"/>
    </source>
</evidence>
<feature type="signal peptide" evidence="1">
    <location>
        <begin position="1"/>
        <end position="28"/>
    </location>
</feature>
<evidence type="ECO:0000256" key="1">
    <source>
        <dbReference type="SAM" id="SignalP"/>
    </source>
</evidence>
<keyword evidence="3" id="KW-1185">Reference proteome</keyword>
<dbReference type="EMBL" id="FWFD01000007">
    <property type="protein sequence ID" value="SLM85052.1"/>
    <property type="molecule type" value="Genomic_DNA"/>
</dbReference>
<protein>
    <submittedName>
        <fullName evidence="2">Uncharacterized protein</fullName>
    </submittedName>
</protein>